<organism evidence="2 3">
    <name type="scientific">Zopfia rhizophila CBS 207.26</name>
    <dbReference type="NCBI Taxonomy" id="1314779"/>
    <lineage>
        <taxon>Eukaryota</taxon>
        <taxon>Fungi</taxon>
        <taxon>Dikarya</taxon>
        <taxon>Ascomycota</taxon>
        <taxon>Pezizomycotina</taxon>
        <taxon>Dothideomycetes</taxon>
        <taxon>Dothideomycetes incertae sedis</taxon>
        <taxon>Zopfiaceae</taxon>
        <taxon>Zopfia</taxon>
    </lineage>
</organism>
<keyword evidence="1" id="KW-0732">Signal</keyword>
<evidence type="ECO:0000256" key="1">
    <source>
        <dbReference type="SAM" id="SignalP"/>
    </source>
</evidence>
<reference evidence="2" key="1">
    <citation type="journal article" date="2020" name="Stud. Mycol.">
        <title>101 Dothideomycetes genomes: a test case for predicting lifestyles and emergence of pathogens.</title>
        <authorList>
            <person name="Haridas S."/>
            <person name="Albert R."/>
            <person name="Binder M."/>
            <person name="Bloem J."/>
            <person name="Labutti K."/>
            <person name="Salamov A."/>
            <person name="Andreopoulos B."/>
            <person name="Baker S."/>
            <person name="Barry K."/>
            <person name="Bills G."/>
            <person name="Bluhm B."/>
            <person name="Cannon C."/>
            <person name="Castanera R."/>
            <person name="Culley D."/>
            <person name="Daum C."/>
            <person name="Ezra D."/>
            <person name="Gonzalez J."/>
            <person name="Henrissat B."/>
            <person name="Kuo A."/>
            <person name="Liang C."/>
            <person name="Lipzen A."/>
            <person name="Lutzoni F."/>
            <person name="Magnuson J."/>
            <person name="Mondo S."/>
            <person name="Nolan M."/>
            <person name="Ohm R."/>
            <person name="Pangilinan J."/>
            <person name="Park H.-J."/>
            <person name="Ramirez L."/>
            <person name="Alfaro M."/>
            <person name="Sun H."/>
            <person name="Tritt A."/>
            <person name="Yoshinaga Y."/>
            <person name="Zwiers L.-H."/>
            <person name="Turgeon B."/>
            <person name="Goodwin S."/>
            <person name="Spatafora J."/>
            <person name="Crous P."/>
            <person name="Grigoriev I."/>
        </authorList>
    </citation>
    <scope>NUCLEOTIDE SEQUENCE</scope>
    <source>
        <strain evidence="2">CBS 207.26</strain>
    </source>
</reference>
<evidence type="ECO:0008006" key="4">
    <source>
        <dbReference type="Google" id="ProtNLM"/>
    </source>
</evidence>
<evidence type="ECO:0000313" key="2">
    <source>
        <dbReference type="EMBL" id="KAF2194490.1"/>
    </source>
</evidence>
<feature type="chain" id="PRO_5025397309" description="Ubiquitin 3 binding protein But2 C-terminal domain-containing protein" evidence="1">
    <location>
        <begin position="19"/>
        <end position="265"/>
    </location>
</feature>
<dbReference type="EMBL" id="ML994611">
    <property type="protein sequence ID" value="KAF2194490.1"/>
    <property type="molecule type" value="Genomic_DNA"/>
</dbReference>
<sequence>MHFCTLLAATALTGFAAAAPAPEVPGGGCPIGTHFYTCFKNGFRGCCSIDPCDLPSCPSTQTPPTTTLIPSVVATSISSVPTTSSTGKPGECTPGQRVSLYNPTMHTIFREKPDVVVNTTNFFYVTQDEGGKNKRDQVMVFKNIPAGAKDCSLLWAAAPTGTNFGYFKTGLTQVFSVKLDGKKFDEIVPEVSYEKVKPITGERVGGADFTFWPQSTQETDHTVGDAACASEMAFTVDLVGGSPGQEGSVVIEQDERTGWYIEYAC</sequence>
<evidence type="ECO:0000313" key="3">
    <source>
        <dbReference type="Proteomes" id="UP000800200"/>
    </source>
</evidence>
<name>A0A6A6EWK3_9PEZI</name>
<proteinExistence type="predicted"/>
<dbReference type="OrthoDB" id="3692311at2759"/>
<feature type="signal peptide" evidence="1">
    <location>
        <begin position="1"/>
        <end position="18"/>
    </location>
</feature>
<dbReference type="Proteomes" id="UP000800200">
    <property type="component" value="Unassembled WGS sequence"/>
</dbReference>
<accession>A0A6A6EWK3</accession>
<keyword evidence="3" id="KW-1185">Reference proteome</keyword>
<protein>
    <recommendedName>
        <fullName evidence="4">Ubiquitin 3 binding protein But2 C-terminal domain-containing protein</fullName>
    </recommendedName>
</protein>
<gene>
    <name evidence="2" type="ORF">K469DRAFT_705950</name>
</gene>
<dbReference type="AlphaFoldDB" id="A0A6A6EWK3"/>